<organism evidence="2 3">
    <name type="scientific">Klebsiella pneumoniae</name>
    <dbReference type="NCBI Taxonomy" id="573"/>
    <lineage>
        <taxon>Bacteria</taxon>
        <taxon>Pseudomonadati</taxon>
        <taxon>Pseudomonadota</taxon>
        <taxon>Gammaproteobacteria</taxon>
        <taxon>Enterobacterales</taxon>
        <taxon>Enterobacteriaceae</taxon>
        <taxon>Klebsiella/Raoultella group</taxon>
        <taxon>Klebsiella</taxon>
        <taxon>Klebsiella pneumoniae complex</taxon>
    </lineage>
</organism>
<comment type="caution">
    <text evidence="2">The sequence shown here is derived from an EMBL/GenBank/DDBJ whole genome shotgun (WGS) entry which is preliminary data.</text>
</comment>
<evidence type="ECO:0000256" key="1">
    <source>
        <dbReference type="SAM" id="MobiDB-lite"/>
    </source>
</evidence>
<accession>A0A919HYF6</accession>
<proteinExistence type="predicted"/>
<protein>
    <submittedName>
        <fullName evidence="2">Uncharacterized protein</fullName>
    </submittedName>
</protein>
<dbReference type="Proteomes" id="UP000655094">
    <property type="component" value="Unassembled WGS sequence"/>
</dbReference>
<name>A0A919HYF6_KLEPN</name>
<evidence type="ECO:0000313" key="2">
    <source>
        <dbReference type="EMBL" id="GHK52366.1"/>
    </source>
</evidence>
<sequence length="63" mass="6673">MAHIALQQIASSQRAIKNDSEEARVAAANESREPVSGPKSIPPAITSRLPGIRHRVAMINSAA</sequence>
<reference evidence="2" key="1">
    <citation type="submission" date="2020-10" db="EMBL/GenBank/DDBJ databases">
        <title>Genome Sequence of ESBL Producing Zambian Clinical Strains.</title>
        <authorList>
            <person name="Shawa M."/>
            <person name="Furuta Y."/>
            <person name="Simbotwe M."/>
            <person name="Mulenga E."/>
            <person name="Mubanga M."/>
            <person name="Mulenga G."/>
            <person name="Kaile C."/>
            <person name="Zorigt T."/>
            <person name="Hang'ombe B."/>
            <person name="Higashi H."/>
        </authorList>
    </citation>
    <scope>NUCLEOTIDE SEQUENCE</scope>
    <source>
        <strain evidence="2">Zam_UTH_09</strain>
    </source>
</reference>
<dbReference type="EMBL" id="BNFF01000001">
    <property type="protein sequence ID" value="GHK52366.1"/>
    <property type="molecule type" value="Genomic_DNA"/>
</dbReference>
<gene>
    <name evidence="2" type="ORF">KPZU09_21020</name>
</gene>
<feature type="region of interest" description="Disordered" evidence="1">
    <location>
        <begin position="1"/>
        <end position="46"/>
    </location>
</feature>
<evidence type="ECO:0000313" key="3">
    <source>
        <dbReference type="Proteomes" id="UP000655094"/>
    </source>
</evidence>
<dbReference type="AlphaFoldDB" id="A0A919HYF6"/>